<dbReference type="InterPro" id="IPR023214">
    <property type="entry name" value="HAD_sf"/>
</dbReference>
<sequence>MVRIHGDPRPGVELEPYAYLRRLAVTGNANFVNEVPNALAGSANRSIQGVLFDIDDTLVDLRAAAIAAFLELTTEELRHVDASEASVVAAAFADDKAGAYERYMAGELTFLEQREIRLRFSLGLVNAEAPAGELYQAWAETYEKTVRSYWRPFEDVVPHLDQLRAMGIPFGAVSNNLESYQRAKLEIAGLEGFAVVVGSDTAGAPKPAPAPFLAGCQQLGIHPQQTLYVGDNPVNDYEGARNAGLPAVLLDREAFHEDFLGLRIRDLWGLAELIGAGFDSFVADS</sequence>
<proteinExistence type="predicted"/>
<dbReference type="GO" id="GO:0005829">
    <property type="term" value="C:cytosol"/>
    <property type="evidence" value="ECO:0007669"/>
    <property type="project" value="TreeGrafter"/>
</dbReference>
<evidence type="ECO:0000313" key="4">
    <source>
        <dbReference type="Proteomes" id="UP000252167"/>
    </source>
</evidence>
<dbReference type="InterPro" id="IPR006439">
    <property type="entry name" value="HAD-SF_hydro_IA"/>
</dbReference>
<protein>
    <submittedName>
        <fullName evidence="3">HAD family hydrolase</fullName>
    </submittedName>
</protein>
<evidence type="ECO:0000313" key="3">
    <source>
        <dbReference type="EMBL" id="RBL99618.1"/>
    </source>
</evidence>
<dbReference type="InterPro" id="IPR050155">
    <property type="entry name" value="HAD-like_hydrolase_sf"/>
</dbReference>
<dbReference type="PANTHER" id="PTHR43434">
    <property type="entry name" value="PHOSPHOGLYCOLATE PHOSPHATASE"/>
    <property type="match status" value="1"/>
</dbReference>
<gene>
    <name evidence="3" type="ORF">C1H84_14475</name>
</gene>
<name>A0A365YAM3_9MICC</name>
<keyword evidence="1 3" id="KW-0378">Hydrolase</keyword>
<dbReference type="Gene3D" id="3.40.50.1000">
    <property type="entry name" value="HAD superfamily/HAD-like"/>
    <property type="match status" value="1"/>
</dbReference>
<dbReference type="SFLD" id="SFLDS00003">
    <property type="entry name" value="Haloacid_Dehalogenase"/>
    <property type="match status" value="1"/>
</dbReference>
<dbReference type="CDD" id="cd01427">
    <property type="entry name" value="HAD_like"/>
    <property type="match status" value="1"/>
</dbReference>
<dbReference type="GO" id="GO:0008967">
    <property type="term" value="F:phosphoglycolate phosphatase activity"/>
    <property type="evidence" value="ECO:0007669"/>
    <property type="project" value="TreeGrafter"/>
</dbReference>
<dbReference type="SUPFAM" id="SSF56784">
    <property type="entry name" value="HAD-like"/>
    <property type="match status" value="1"/>
</dbReference>
<comment type="caution">
    <text evidence="3">The sequence shown here is derived from an EMBL/GenBank/DDBJ whole genome shotgun (WGS) entry which is preliminary data.</text>
</comment>
<dbReference type="Gene3D" id="1.20.120.1600">
    <property type="match status" value="1"/>
</dbReference>
<organism evidence="3 4">
    <name type="scientific">Glutamicibacter soli</name>
    <dbReference type="NCBI Taxonomy" id="453836"/>
    <lineage>
        <taxon>Bacteria</taxon>
        <taxon>Bacillati</taxon>
        <taxon>Actinomycetota</taxon>
        <taxon>Actinomycetes</taxon>
        <taxon>Micrococcales</taxon>
        <taxon>Micrococcaceae</taxon>
        <taxon>Glutamicibacter</taxon>
    </lineage>
</organism>
<dbReference type="NCBIfam" id="TIGR01549">
    <property type="entry name" value="HAD-SF-IA-v1"/>
    <property type="match status" value="1"/>
</dbReference>
<dbReference type="EMBL" id="POAF01000007">
    <property type="protein sequence ID" value="RBL99618.1"/>
    <property type="molecule type" value="Genomic_DNA"/>
</dbReference>
<dbReference type="PANTHER" id="PTHR43434:SF23">
    <property type="entry name" value="PHOSPHOGLYCOLATE PHOSPHATASE"/>
    <property type="match status" value="1"/>
</dbReference>
<reference evidence="3 4" key="1">
    <citation type="submission" date="2018-01" db="EMBL/GenBank/DDBJ databases">
        <title>Glutamicibacter soli strain NHPC-3 Whole genome sequence and assembly.</title>
        <authorList>
            <person name="Choudhury P."/>
            <person name="Gupta D."/>
            <person name="Sengupta K."/>
            <person name="Jawed A."/>
            <person name="Sultana N."/>
            <person name="Saha P."/>
        </authorList>
    </citation>
    <scope>NUCLEOTIDE SEQUENCE [LARGE SCALE GENOMIC DNA]</scope>
    <source>
        <strain evidence="3 4">NHPC-3</strain>
    </source>
</reference>
<dbReference type="Proteomes" id="UP000252167">
    <property type="component" value="Unassembled WGS sequence"/>
</dbReference>
<dbReference type="GO" id="GO:0006281">
    <property type="term" value="P:DNA repair"/>
    <property type="evidence" value="ECO:0007669"/>
    <property type="project" value="TreeGrafter"/>
</dbReference>
<keyword evidence="4" id="KW-1185">Reference proteome</keyword>
<dbReference type="SFLD" id="SFLDG01129">
    <property type="entry name" value="C1.5:_HAD__Beta-PGM__Phosphata"/>
    <property type="match status" value="1"/>
</dbReference>
<evidence type="ECO:0000256" key="2">
    <source>
        <dbReference type="ARBA" id="ARBA00022842"/>
    </source>
</evidence>
<accession>A0A365YAM3</accession>
<dbReference type="GO" id="GO:0046872">
    <property type="term" value="F:metal ion binding"/>
    <property type="evidence" value="ECO:0007669"/>
    <property type="project" value="UniProtKB-KW"/>
</dbReference>
<evidence type="ECO:0000256" key="1">
    <source>
        <dbReference type="ARBA" id="ARBA00022801"/>
    </source>
</evidence>
<dbReference type="AlphaFoldDB" id="A0A365YAM3"/>
<dbReference type="PRINTS" id="PR00413">
    <property type="entry name" value="HADHALOGNASE"/>
</dbReference>
<dbReference type="Pfam" id="PF00702">
    <property type="entry name" value="Hydrolase"/>
    <property type="match status" value="1"/>
</dbReference>
<keyword evidence="2" id="KW-0460">Magnesium</keyword>
<dbReference type="InterPro" id="IPR036412">
    <property type="entry name" value="HAD-like_sf"/>
</dbReference>